<reference evidence="1" key="1">
    <citation type="journal article" date="2014" name="Genetics">
        <title>A critical component of meiotic drive in Neurospora is located near a chromosome rearrangement.</title>
        <authorList>
            <person name="Hammond T.M."/>
            <person name="Shiu P.K.T."/>
        </authorList>
    </citation>
    <scope>NUCLEOTIDE SEQUENCE</scope>
    <source>
        <strain evidence="1">F2-19</strain>
    </source>
</reference>
<dbReference type="EMBL" id="KJ908288">
    <property type="protein sequence ID" value="AIC75362.1"/>
    <property type="molecule type" value="Genomic_DNA"/>
</dbReference>
<evidence type="ECO:0000313" key="1">
    <source>
        <dbReference type="EMBL" id="AIC75362.1"/>
    </source>
</evidence>
<dbReference type="VEuPathDB" id="FungiDB:NCU16627"/>
<proteinExistence type="predicted"/>
<name>A0A068B354_NEUCS</name>
<organism evidence="1">
    <name type="scientific">Neurospora crassa</name>
    <dbReference type="NCBI Taxonomy" id="5141"/>
    <lineage>
        <taxon>Eukaryota</taxon>
        <taxon>Fungi</taxon>
        <taxon>Dikarya</taxon>
        <taxon>Ascomycota</taxon>
        <taxon>Pezizomycotina</taxon>
        <taxon>Sordariomycetes</taxon>
        <taxon>Sordariomycetidae</taxon>
        <taxon>Sordariales</taxon>
        <taxon>Sordariaceae</taxon>
        <taxon>Neurospora</taxon>
    </lineage>
</organism>
<accession>A0A068B354</accession>
<protein>
    <submittedName>
        <fullName evidence="1">NCU16627-like protein</fullName>
    </submittedName>
</protein>
<dbReference type="AlphaFoldDB" id="A0A068B354"/>
<sequence>MFHDALNGAEWNSKLPVIDPFQTFPDLNGLLPYRHEQSQQQPVNLRYCDKTYTIHLSILETLLEIANGHSSKMPPWSIVNG</sequence>